<proteinExistence type="inferred from homology"/>
<dbReference type="Pfam" id="PF02123">
    <property type="entry name" value="RdRP_4"/>
    <property type="match status" value="1"/>
</dbReference>
<comment type="similarity">
    <text evidence="1">Belongs to the totiviridae RNA-directed RNA polymerase family.</text>
</comment>
<evidence type="ECO:0000256" key="7">
    <source>
        <dbReference type="ARBA" id="ARBA00048744"/>
    </source>
</evidence>
<dbReference type="InterPro" id="IPR007094">
    <property type="entry name" value="RNA-dir_pol_PSvirus"/>
</dbReference>
<keyword evidence="4 8" id="KW-0548">Nucleotidyltransferase</keyword>
<sequence>MMAVTGTIEYVEKYLHYNQIVAGDCSGMFLATLEYERRVLSALVLRNVHTNTASLYLRADYKYGAYWPFFKQVVSTNMCVNTSRAAVYGVDYSAPFRHLASSSKVKQSRKDIILLTTSEQVAYLEELPRAKISADHHIHYSAIDSWNVLKEKDRDLATSLVSLLSRQKGWTMTGISGVLGYAALLGKCCAFRLHSRDFFTPGSSMNEWYGFHKATSTNYKMHANIMNYRLEELYEVEVLVNRLDLGMDWDKEYVNRTTMNLTRLQDAQVYKAASWLFRTARASGKRPNKQNWNKFWSKRWEWSTTGATNYPYPNDFQYPAWYAKNKFMTYLQMRSGLELNELAAMPARITAKPSIKYEWGKTRAIYGCDDISHLVYTFVLGSPEELLPSWIPLGASSKDEYVHNLLNQVSSKGYSLCLDFEDFNSQHSSGNMRAVLEAFFDVYSQDLTDDQLKLRRWVLDSVLNQYVMPGSGNTHAYRTEGTLFSGWRLTTFMNTVMNYCYTQCLVEDSGAKSYGTLHSGDDVFMSVMEPNDYIRMQFSAERWNIRLSLQKCFMTSIKEFLRKDHQHKAGAQYLARGVSTLVHGRTESVQHSDIIELLKANETRLEEIVNREGSPKVVDHFRKIYLARIKRDPIYEGITDEEIRAIYELHPVNKGMNMAAEAKGYGLQLVSRRKHTLEGYDLPGVRDYVHELKKYLKDTKHVKQLSRSIWNATERVIFSTVTRVSGFIEMDLAERRVMKSLYKLYSRYKADIHYGKCRLVGMDVVSRDLSESIRHVDIVIGDKPNYYEWLSILI</sequence>
<evidence type="ECO:0000256" key="1">
    <source>
        <dbReference type="ARBA" id="ARBA00010455"/>
    </source>
</evidence>
<comment type="catalytic activity">
    <reaction evidence="7 8">
        <text>RNA(n) + a ribonucleoside 5'-triphosphate = RNA(n+1) + diphosphate</text>
        <dbReference type="Rhea" id="RHEA:21248"/>
        <dbReference type="Rhea" id="RHEA-COMP:14527"/>
        <dbReference type="Rhea" id="RHEA-COMP:17342"/>
        <dbReference type="ChEBI" id="CHEBI:33019"/>
        <dbReference type="ChEBI" id="CHEBI:61557"/>
        <dbReference type="ChEBI" id="CHEBI:140395"/>
        <dbReference type="EC" id="2.7.7.48"/>
    </reaction>
</comment>
<dbReference type="InterPro" id="IPR043502">
    <property type="entry name" value="DNA/RNA_pol_sf"/>
</dbReference>
<evidence type="ECO:0000256" key="2">
    <source>
        <dbReference type="ARBA" id="ARBA00022484"/>
    </source>
</evidence>
<dbReference type="KEGG" id="vg:30745532"/>
<dbReference type="GO" id="GO:0003968">
    <property type="term" value="F:RNA-directed RNA polymerase activity"/>
    <property type="evidence" value="ECO:0007669"/>
    <property type="project" value="UniProtKB-KW"/>
</dbReference>
<organism evidence="10">
    <name type="scientific">Beihai blue swimmer crab virus 3</name>
    <dbReference type="NCBI Taxonomy" id="1922370"/>
    <lineage>
        <taxon>Viruses</taxon>
        <taxon>Riboviria</taxon>
        <taxon>Orthornavirae</taxon>
        <taxon>Duplornaviricota</taxon>
        <taxon>Chrymotiviricetes</taxon>
        <taxon>Ghabrivirales</taxon>
        <taxon>Alphatotivirineae</taxon>
        <taxon>Orthototiviridae</taxon>
        <taxon>Totivirus</taxon>
        <taxon>Totivirus jyuroku</taxon>
    </lineage>
</organism>
<dbReference type="Proteomes" id="UP000204155">
    <property type="component" value="Segment"/>
</dbReference>
<accession>A0A1L3KF74</accession>
<dbReference type="EC" id="2.7.7.48" evidence="8"/>
<evidence type="ECO:0000256" key="5">
    <source>
        <dbReference type="ARBA" id="ARBA00022741"/>
    </source>
</evidence>
<evidence type="ECO:0000256" key="6">
    <source>
        <dbReference type="ARBA" id="ARBA00022953"/>
    </source>
</evidence>
<dbReference type="EMBL" id="KX882997">
    <property type="protein sequence ID" value="APG76076.1"/>
    <property type="molecule type" value="Genomic_RNA"/>
</dbReference>
<dbReference type="GO" id="GO:0039694">
    <property type="term" value="P:viral RNA genome replication"/>
    <property type="evidence" value="ECO:0007669"/>
    <property type="project" value="InterPro"/>
</dbReference>
<dbReference type="SUPFAM" id="SSF56672">
    <property type="entry name" value="DNA/RNA polymerases"/>
    <property type="match status" value="1"/>
</dbReference>
<keyword evidence="3 8" id="KW-0808">Transferase</keyword>
<evidence type="ECO:0000313" key="10">
    <source>
        <dbReference type="EMBL" id="APG76076.1"/>
    </source>
</evidence>
<evidence type="ECO:0000256" key="4">
    <source>
        <dbReference type="ARBA" id="ARBA00022695"/>
    </source>
</evidence>
<dbReference type="OrthoDB" id="9167at10239"/>
<evidence type="ECO:0000256" key="8">
    <source>
        <dbReference type="RuleBase" id="RU364050"/>
    </source>
</evidence>
<evidence type="ECO:0000259" key="9">
    <source>
        <dbReference type="PROSITE" id="PS50507"/>
    </source>
</evidence>
<keyword evidence="11" id="KW-1185">Reference proteome</keyword>
<dbReference type="GO" id="GO:0003723">
    <property type="term" value="F:RNA binding"/>
    <property type="evidence" value="ECO:0007669"/>
    <property type="project" value="InterPro"/>
</dbReference>
<evidence type="ECO:0000313" key="11">
    <source>
        <dbReference type="Proteomes" id="UP000204155"/>
    </source>
</evidence>
<dbReference type="RefSeq" id="YP_009333276.1">
    <property type="nucleotide sequence ID" value="NC_032465.1"/>
</dbReference>
<dbReference type="InterPro" id="IPR001795">
    <property type="entry name" value="RNA-dir_pol_luteovirus"/>
</dbReference>
<dbReference type="GeneID" id="30745532"/>
<keyword evidence="6 8" id="KW-0693">Viral RNA replication</keyword>
<keyword evidence="5 8" id="KW-0547">Nucleotide-binding</keyword>
<reference evidence="10" key="1">
    <citation type="journal article" date="2016" name="Nature">
        <title>Redefining the invertebrate RNA virosphere.</title>
        <authorList>
            <person name="Shi M."/>
            <person name="Lin X.D."/>
            <person name="Tian J.H."/>
            <person name="Chen L.J."/>
            <person name="Chen X."/>
            <person name="Li C.X."/>
            <person name="Qin X.C."/>
            <person name="Li J."/>
            <person name="Cao J.P."/>
            <person name="Eden J.S."/>
            <person name="Buchmann J."/>
            <person name="Wang W."/>
            <person name="Xu J."/>
            <person name="Holmes E.C."/>
            <person name="Zhang Y.Z."/>
        </authorList>
    </citation>
    <scope>NUCLEOTIDE SEQUENCE [LARGE SCALE GENOMIC DNA]</scope>
    <source>
        <strain evidence="10">YYSZX17757</strain>
    </source>
</reference>
<dbReference type="GO" id="GO:0006351">
    <property type="term" value="P:DNA-templated transcription"/>
    <property type="evidence" value="ECO:0007669"/>
    <property type="project" value="InterPro"/>
</dbReference>
<name>A0A1L3KF74_9VIRU</name>
<dbReference type="GO" id="GO:0000166">
    <property type="term" value="F:nucleotide binding"/>
    <property type="evidence" value="ECO:0007669"/>
    <property type="project" value="UniProtKB-KW"/>
</dbReference>
<protein>
    <recommendedName>
        <fullName evidence="8">RNA-directed RNA polymerase</fullName>
        <ecNumber evidence="8">2.7.7.48</ecNumber>
    </recommendedName>
</protein>
<dbReference type="PROSITE" id="PS50507">
    <property type="entry name" value="RDRP_SSRNA_POS"/>
    <property type="match status" value="1"/>
</dbReference>
<evidence type="ECO:0000256" key="3">
    <source>
        <dbReference type="ARBA" id="ARBA00022679"/>
    </source>
</evidence>
<keyword evidence="2 8" id="KW-0696">RNA-directed RNA polymerase</keyword>
<feature type="domain" description="RdRp catalytic" evidence="9">
    <location>
        <begin position="413"/>
        <end position="535"/>
    </location>
</feature>